<dbReference type="EMBL" id="JACHIR010000001">
    <property type="protein sequence ID" value="MBB5893800.1"/>
    <property type="molecule type" value="Genomic_DNA"/>
</dbReference>
<organism evidence="2 3">
    <name type="scientific">Kutzneria kofuensis</name>
    <dbReference type="NCBI Taxonomy" id="103725"/>
    <lineage>
        <taxon>Bacteria</taxon>
        <taxon>Bacillati</taxon>
        <taxon>Actinomycetota</taxon>
        <taxon>Actinomycetes</taxon>
        <taxon>Pseudonocardiales</taxon>
        <taxon>Pseudonocardiaceae</taxon>
        <taxon>Kutzneria</taxon>
    </lineage>
</organism>
<evidence type="ECO:0000313" key="3">
    <source>
        <dbReference type="Proteomes" id="UP000585638"/>
    </source>
</evidence>
<dbReference type="Proteomes" id="UP000585638">
    <property type="component" value="Unassembled WGS sequence"/>
</dbReference>
<dbReference type="InterPro" id="IPR027417">
    <property type="entry name" value="P-loop_NTPase"/>
</dbReference>
<proteinExistence type="predicted"/>
<reference evidence="2 3" key="1">
    <citation type="submission" date="2020-08" db="EMBL/GenBank/DDBJ databases">
        <title>Sequencing the genomes of 1000 actinobacteria strains.</title>
        <authorList>
            <person name="Klenk H.-P."/>
        </authorList>
    </citation>
    <scope>NUCLEOTIDE SEQUENCE [LARGE SCALE GENOMIC DNA]</scope>
    <source>
        <strain evidence="2 3">DSM 43851</strain>
    </source>
</reference>
<dbReference type="Pfam" id="PF09848">
    <property type="entry name" value="SLFN-g3_helicase"/>
    <property type="match status" value="1"/>
</dbReference>
<dbReference type="SUPFAM" id="SSF52540">
    <property type="entry name" value="P-loop containing nucleoside triphosphate hydrolases"/>
    <property type="match status" value="1"/>
</dbReference>
<gene>
    <name evidence="2" type="ORF">BJ998_004996</name>
</gene>
<dbReference type="Gene3D" id="3.40.50.300">
    <property type="entry name" value="P-loop containing nucleotide triphosphate hydrolases"/>
    <property type="match status" value="1"/>
</dbReference>
<feature type="domain" description="AAA+ ATPase" evidence="1">
    <location>
        <begin position="263"/>
        <end position="410"/>
    </location>
</feature>
<comment type="caution">
    <text evidence="2">The sequence shown here is derived from an EMBL/GenBank/DDBJ whole genome shotgun (WGS) entry which is preliminary data.</text>
</comment>
<sequence length="624" mass="69651">MSQVVSGSVAELRQRMAEGTLVRDLVRATGSWQPVNAETGEVGAWRKSLPALLDVMERAGLPDVQVVLEHRLPYSPKRIDAVLCGLTPDTSEPSYMLVELKQWSAPITAEAGGFRVKGLDSLQLHPSEQVFRYGQQLLDFYPDLGRNPHRVRGIAYLHNAEDEECAALDRPRFTAQDYLVTRSRTSVLEKVLQRVLDATADISANRQLAKELLDAKAAPARTLLATAAAMFENRGDFVLLDEQKLAYNMVMDAVTSVRTGDGPKRVVIVLGGPGSGKSAIAMSLLAKLARTGRKVLHATGSRAFTQTLRKRVALGDHRVAQLFMYFFDFRRKEANELDVVICDEAHRIRDKRSNGDGNRLQIEELIDVAKVPVFLLDEHQVVRPNEVGTRAYIEQAAVARGCQVEVVRLEGQFRCGGSVLYDEWVRRLLGLSEQPPIVWSDLVAGTDDEYVVRTESSPVSLEEWLSGRMRMAGGTARIAAGFCWPWSDPKPNGRGGHRLVDDVTIGNWKRPWNTPDGKRVDDAPPAALWASDPRGFNQVGCIYTAQGFEYDWAGVIFGKDLVIRDGQWVAQIDESRDKAVKRDRARFDELVRNTYKVLLTRGMHGVCLHSVDETTNRFLQTYSR</sequence>
<dbReference type="InterPro" id="IPR018647">
    <property type="entry name" value="SLFN_3-like_DNA/RNA_helicase"/>
</dbReference>
<evidence type="ECO:0000313" key="2">
    <source>
        <dbReference type="EMBL" id="MBB5893800.1"/>
    </source>
</evidence>
<evidence type="ECO:0000259" key="1">
    <source>
        <dbReference type="SMART" id="SM00382"/>
    </source>
</evidence>
<dbReference type="AlphaFoldDB" id="A0A7W9KJX6"/>
<dbReference type="SMART" id="SM00382">
    <property type="entry name" value="AAA"/>
    <property type="match status" value="1"/>
</dbReference>
<protein>
    <recommendedName>
        <fullName evidence="1">AAA+ ATPase domain-containing protein</fullName>
    </recommendedName>
</protein>
<name>A0A7W9KJX6_9PSEU</name>
<keyword evidence="3" id="KW-1185">Reference proteome</keyword>
<accession>A0A7W9KJX6</accession>
<dbReference type="InterPro" id="IPR003593">
    <property type="entry name" value="AAA+_ATPase"/>
</dbReference>